<dbReference type="Pfam" id="PF01012">
    <property type="entry name" value="ETF"/>
    <property type="match status" value="1"/>
</dbReference>
<dbReference type="InterPro" id="IPR012255">
    <property type="entry name" value="ETF_b"/>
</dbReference>
<dbReference type="RefSeq" id="WP_142259232.1">
    <property type="nucleotide sequence ID" value="NZ_BMPV01000007.1"/>
</dbReference>
<comment type="subunit">
    <text evidence="2">Heterodimer of an alpha and a beta subunit.</text>
</comment>
<evidence type="ECO:0000256" key="3">
    <source>
        <dbReference type="ARBA" id="ARBA00025649"/>
    </source>
</evidence>
<dbReference type="NCBIfam" id="TIGR04503">
    <property type="entry name" value="mft_etfB"/>
    <property type="match status" value="1"/>
</dbReference>
<dbReference type="OrthoDB" id="3213070at2"/>
<comment type="function">
    <text evidence="3">The electron transfer flavoprotein serves as a specific electron acceptor for other dehydrogenases. It transfers the electrons to the main respiratory chain via ETF-ubiquinone oxidoreductase (ETF dehydrogenase).</text>
</comment>
<evidence type="ECO:0000256" key="2">
    <source>
        <dbReference type="ARBA" id="ARBA00011355"/>
    </source>
</evidence>
<comment type="caution">
    <text evidence="5">The sequence shown here is derived from an EMBL/GenBank/DDBJ whole genome shotgun (WGS) entry which is preliminary data.</text>
</comment>
<dbReference type="InterPro" id="IPR014730">
    <property type="entry name" value="ETF_a/b_N"/>
</dbReference>
<feature type="domain" description="Electron transfer flavoprotein alpha/beta-subunit N-terminal" evidence="4">
    <location>
        <begin position="30"/>
        <end position="230"/>
    </location>
</feature>
<dbReference type="GO" id="GO:0009055">
    <property type="term" value="F:electron transfer activity"/>
    <property type="evidence" value="ECO:0007669"/>
    <property type="project" value="InterPro"/>
</dbReference>
<evidence type="ECO:0000259" key="4">
    <source>
        <dbReference type="SMART" id="SM00893"/>
    </source>
</evidence>
<dbReference type="SUPFAM" id="SSF52402">
    <property type="entry name" value="Adenine nucleotide alpha hydrolases-like"/>
    <property type="match status" value="1"/>
</dbReference>
<organism evidence="5 6">
    <name type="scientific">Thermopolyspora flexuosa</name>
    <dbReference type="NCBI Taxonomy" id="103836"/>
    <lineage>
        <taxon>Bacteria</taxon>
        <taxon>Bacillati</taxon>
        <taxon>Actinomycetota</taxon>
        <taxon>Actinomycetes</taxon>
        <taxon>Streptosporangiales</taxon>
        <taxon>Streptosporangiaceae</taxon>
        <taxon>Thermopolyspora</taxon>
    </lineage>
</organism>
<reference evidence="5 6" key="1">
    <citation type="submission" date="2019-06" db="EMBL/GenBank/DDBJ databases">
        <title>Sequencing the genomes of 1000 actinobacteria strains.</title>
        <authorList>
            <person name="Klenk H.-P."/>
        </authorList>
    </citation>
    <scope>NUCLEOTIDE SEQUENCE [LARGE SCALE GENOMIC DNA]</scope>
    <source>
        <strain evidence="5 6">DSM 43186</strain>
    </source>
</reference>
<dbReference type="InterPro" id="IPR014729">
    <property type="entry name" value="Rossmann-like_a/b/a_fold"/>
</dbReference>
<keyword evidence="6" id="KW-1185">Reference proteome</keyword>
<dbReference type="Gene3D" id="3.40.50.620">
    <property type="entry name" value="HUPs"/>
    <property type="match status" value="1"/>
</dbReference>
<evidence type="ECO:0000313" key="5">
    <source>
        <dbReference type="EMBL" id="TQM75167.1"/>
    </source>
</evidence>
<dbReference type="InterPro" id="IPR030982">
    <property type="entry name" value="Mft_EtfB"/>
</dbReference>
<accession>A0A543IX79</accession>
<evidence type="ECO:0000256" key="1">
    <source>
        <dbReference type="ARBA" id="ARBA00001974"/>
    </source>
</evidence>
<dbReference type="AlphaFoldDB" id="A0A543IX79"/>
<dbReference type="PANTHER" id="PTHR21294">
    <property type="entry name" value="ELECTRON TRANSFER FLAVOPROTEIN BETA-SUBUNIT"/>
    <property type="match status" value="1"/>
</dbReference>
<name>A0A543IX79_9ACTN</name>
<comment type="cofactor">
    <cofactor evidence="1">
        <name>FAD</name>
        <dbReference type="ChEBI" id="CHEBI:57692"/>
    </cofactor>
</comment>
<protein>
    <submittedName>
        <fullName evidence="5">Electron transfer flavoprotein beta subunit</fullName>
    </submittedName>
</protein>
<dbReference type="EMBL" id="VFPQ01000001">
    <property type="protein sequence ID" value="TQM75167.1"/>
    <property type="molecule type" value="Genomic_DNA"/>
</dbReference>
<sequence>MSKAGSGSAGPVIVVCLRPADPAARVDPVSGHVDRDPGMLGLPPAEAAALEYGLRVAEAWSGRVLAVTAGDASADEVLRQVAALGVEVLRVPWHAADEEYVADLAADERALAAALAAAIRKATGPDGPALVLTGDRSADRGTGALPAYLAHELGAAQALGLVGLEATGDHLVAERRLDGGRRERLRVPRPAVCSVEAAGVRLRRAGLPGLLAAASAQVPVAAAAPAGGPQVTVGRARPFRPRARVVPPPAGASARERLLRLTGVLDTHEPPTVIGPVDAAEAADALLDFLRRTGHLEAQDAADAAAR</sequence>
<dbReference type="Proteomes" id="UP000319213">
    <property type="component" value="Unassembled WGS sequence"/>
</dbReference>
<gene>
    <name evidence="5" type="ORF">FHX40_1868</name>
</gene>
<proteinExistence type="predicted"/>
<dbReference type="SMART" id="SM00893">
    <property type="entry name" value="ETF"/>
    <property type="match status" value="1"/>
</dbReference>
<evidence type="ECO:0000313" key="6">
    <source>
        <dbReference type="Proteomes" id="UP000319213"/>
    </source>
</evidence>